<dbReference type="EC" id="2.1.1.201" evidence="6"/>
<dbReference type="CDD" id="cd02440">
    <property type="entry name" value="AdoMet_MTases"/>
    <property type="match status" value="1"/>
</dbReference>
<dbReference type="PROSITE" id="PS51608">
    <property type="entry name" value="SAM_MT_UBIE"/>
    <property type="match status" value="1"/>
</dbReference>
<dbReference type="Proteomes" id="UP000747791">
    <property type="component" value="Unassembled WGS sequence"/>
</dbReference>
<comment type="pathway">
    <text evidence="6">Quinol/quinone metabolism; menaquinone biosynthesis; menaquinol from 1,4-dihydroxy-2-naphthoate: step 2/2.</text>
</comment>
<feature type="binding site" evidence="6">
    <location>
        <position position="85"/>
    </location>
    <ligand>
        <name>S-adenosyl-L-methionine</name>
        <dbReference type="ChEBI" id="CHEBI:59789"/>
    </ligand>
</feature>
<evidence type="ECO:0000256" key="4">
    <source>
        <dbReference type="ARBA" id="ARBA00022688"/>
    </source>
</evidence>
<keyword evidence="2 6" id="KW-0489">Methyltransferase</keyword>
<dbReference type="GO" id="GO:0032259">
    <property type="term" value="P:methylation"/>
    <property type="evidence" value="ECO:0007669"/>
    <property type="project" value="UniProtKB-KW"/>
</dbReference>
<dbReference type="PANTHER" id="PTHR43591">
    <property type="entry name" value="METHYLTRANSFERASE"/>
    <property type="match status" value="1"/>
</dbReference>
<evidence type="ECO:0000256" key="2">
    <source>
        <dbReference type="ARBA" id="ARBA00022603"/>
    </source>
</evidence>
<sequence>MQDTNTKQNSKKDLVNTVFNSVFKKYDLMNDIMSFGIHRLWKGNLIDWLQPKLNSKLIDMASGTGDMTKLFIERTNFTGQATMVDQNIEMLNEGKKKLEYYKNIDSLCASAEQVPLKDSSYDYYIISFGIRNVTDIKKTLSEAYRLLKPGGRFMCLEFSKINNEIIDKFYSIYSSFIPHIGKAVAGDEKPYEYLIQSIKDFYNQEQLLNLMKEAKFINAEYRNLTTGVAAIHSGWKIK</sequence>
<dbReference type="GO" id="GO:0008425">
    <property type="term" value="F:2-methoxy-6-polyprenyl-1,4-benzoquinol methyltransferase activity"/>
    <property type="evidence" value="ECO:0007669"/>
    <property type="project" value="UniProtKB-UniRule"/>
</dbReference>
<dbReference type="EC" id="2.1.1.163" evidence="6"/>
<dbReference type="Proteomes" id="UP000699985">
    <property type="component" value="Unassembled WGS sequence"/>
</dbReference>
<proteinExistence type="inferred from homology"/>
<gene>
    <name evidence="6" type="primary">ubiE</name>
    <name evidence="9" type="ORF">EBV78_00060</name>
    <name evidence="7" type="ORF">EBX29_01720</name>
    <name evidence="8" type="ORF">EBX74_00070</name>
</gene>
<comment type="catalytic activity">
    <reaction evidence="6">
        <text>a 2-demethylmenaquinol + S-adenosyl-L-methionine = a menaquinol + S-adenosyl-L-homocysteine + H(+)</text>
        <dbReference type="Rhea" id="RHEA:42640"/>
        <dbReference type="Rhea" id="RHEA-COMP:9539"/>
        <dbReference type="Rhea" id="RHEA-COMP:9563"/>
        <dbReference type="ChEBI" id="CHEBI:15378"/>
        <dbReference type="ChEBI" id="CHEBI:18151"/>
        <dbReference type="ChEBI" id="CHEBI:55437"/>
        <dbReference type="ChEBI" id="CHEBI:57856"/>
        <dbReference type="ChEBI" id="CHEBI:59789"/>
        <dbReference type="EC" id="2.1.1.163"/>
    </reaction>
</comment>
<dbReference type="HAMAP" id="MF_01813">
    <property type="entry name" value="MenG_UbiE_methyltr"/>
    <property type="match status" value="1"/>
</dbReference>
<dbReference type="NCBIfam" id="TIGR01934">
    <property type="entry name" value="MenG_MenH_UbiE"/>
    <property type="match status" value="1"/>
</dbReference>
<dbReference type="SUPFAM" id="SSF53335">
    <property type="entry name" value="S-adenosyl-L-methionine-dependent methyltransferases"/>
    <property type="match status" value="1"/>
</dbReference>
<dbReference type="PROSITE" id="PS01183">
    <property type="entry name" value="UBIE_1"/>
    <property type="match status" value="1"/>
</dbReference>
<comment type="caution">
    <text evidence="9">The sequence shown here is derived from an EMBL/GenBank/DDBJ whole genome shotgun (WGS) entry which is preliminary data.</text>
</comment>
<dbReference type="GO" id="GO:0009234">
    <property type="term" value="P:menaquinone biosynthetic process"/>
    <property type="evidence" value="ECO:0007669"/>
    <property type="project" value="UniProtKB-UniRule"/>
</dbReference>
<accession>A0A845S7I4</accession>
<name>A0A845S7I4_9PROT</name>
<evidence type="ECO:0000256" key="1">
    <source>
        <dbReference type="ARBA" id="ARBA00022428"/>
    </source>
</evidence>
<dbReference type="Gene3D" id="3.40.50.150">
    <property type="entry name" value="Vaccinia Virus protein VP39"/>
    <property type="match status" value="1"/>
</dbReference>
<dbReference type="EMBL" id="RGMI01000055">
    <property type="protein sequence ID" value="NCU50479.1"/>
    <property type="molecule type" value="Genomic_DNA"/>
</dbReference>
<evidence type="ECO:0000256" key="5">
    <source>
        <dbReference type="ARBA" id="ARBA00022691"/>
    </source>
</evidence>
<evidence type="ECO:0000313" key="8">
    <source>
        <dbReference type="EMBL" id="NCU52699.1"/>
    </source>
</evidence>
<dbReference type="AlphaFoldDB" id="A0A845S7I4"/>
<keyword evidence="5 6" id="KW-0949">S-adenosyl-L-methionine</keyword>
<comment type="pathway">
    <text evidence="6">Cofactor biosynthesis; ubiquinone biosynthesis.</text>
</comment>
<evidence type="ECO:0000313" key="9">
    <source>
        <dbReference type="EMBL" id="NCU62482.1"/>
    </source>
</evidence>
<evidence type="ECO:0000256" key="6">
    <source>
        <dbReference type="HAMAP-Rule" id="MF_01813"/>
    </source>
</evidence>
<dbReference type="UniPathway" id="UPA00079">
    <property type="reaction ID" value="UER00169"/>
</dbReference>
<dbReference type="GO" id="GO:0043770">
    <property type="term" value="F:demethylmenaquinone methyltransferase activity"/>
    <property type="evidence" value="ECO:0007669"/>
    <property type="project" value="UniProtKB-UniRule"/>
</dbReference>
<evidence type="ECO:0000313" key="7">
    <source>
        <dbReference type="EMBL" id="NCU50479.1"/>
    </source>
</evidence>
<dbReference type="InterPro" id="IPR023576">
    <property type="entry name" value="UbiE/COQ5_MeTrFase_CS"/>
</dbReference>
<comment type="caution">
    <text evidence="6">Lacks conserved residue(s) required for the propagation of feature annotation.</text>
</comment>
<dbReference type="EMBL" id="RGGN01000001">
    <property type="protein sequence ID" value="NCU62482.1"/>
    <property type="molecule type" value="Genomic_DNA"/>
</dbReference>
<keyword evidence="3 6" id="KW-0808">Transferase</keyword>
<dbReference type="GO" id="GO:0009060">
    <property type="term" value="P:aerobic respiration"/>
    <property type="evidence" value="ECO:0007669"/>
    <property type="project" value="UniProtKB-UniRule"/>
</dbReference>
<organism evidence="9 10">
    <name type="scientific">Candidatus Fonsibacter lacus</name>
    <dbReference type="NCBI Taxonomy" id="2576439"/>
    <lineage>
        <taxon>Bacteria</taxon>
        <taxon>Pseudomonadati</taxon>
        <taxon>Pseudomonadota</taxon>
        <taxon>Alphaproteobacteria</taxon>
        <taxon>Candidatus Pelagibacterales</taxon>
        <taxon>Candidatus Pelagibacterales incertae sedis</taxon>
        <taxon>Candidatus Fonsibacter</taxon>
    </lineage>
</organism>
<dbReference type="Pfam" id="PF01209">
    <property type="entry name" value="Ubie_methyltran"/>
    <property type="match status" value="1"/>
</dbReference>
<evidence type="ECO:0000256" key="3">
    <source>
        <dbReference type="ARBA" id="ARBA00022679"/>
    </source>
</evidence>
<dbReference type="InterPro" id="IPR029063">
    <property type="entry name" value="SAM-dependent_MTases_sf"/>
</dbReference>
<dbReference type="InterPro" id="IPR004033">
    <property type="entry name" value="UbiE/COQ5_MeTrFase"/>
</dbReference>
<comment type="catalytic activity">
    <reaction evidence="6">
        <text>a 2-methoxy-6-(all-trans-polyprenyl)benzene-1,4-diol + S-adenosyl-L-methionine = a 5-methoxy-2-methyl-3-(all-trans-polyprenyl)benzene-1,4-diol + S-adenosyl-L-homocysteine + H(+)</text>
        <dbReference type="Rhea" id="RHEA:28286"/>
        <dbReference type="Rhea" id="RHEA-COMP:10858"/>
        <dbReference type="Rhea" id="RHEA-COMP:10859"/>
        <dbReference type="ChEBI" id="CHEBI:15378"/>
        <dbReference type="ChEBI" id="CHEBI:57856"/>
        <dbReference type="ChEBI" id="CHEBI:59789"/>
        <dbReference type="ChEBI" id="CHEBI:84166"/>
        <dbReference type="ChEBI" id="CHEBI:84167"/>
        <dbReference type="EC" id="2.1.1.201"/>
    </reaction>
</comment>
<keyword evidence="4 6" id="KW-0831">Ubiquinone biosynthesis</keyword>
<dbReference type="Proteomes" id="UP000572953">
    <property type="component" value="Unassembled WGS sequence"/>
</dbReference>
<evidence type="ECO:0000313" key="10">
    <source>
        <dbReference type="Proteomes" id="UP000572953"/>
    </source>
</evidence>
<dbReference type="UniPathway" id="UPA00232"/>
<feature type="binding site" evidence="6">
    <location>
        <position position="64"/>
    </location>
    <ligand>
        <name>S-adenosyl-L-methionine</name>
        <dbReference type="ChEBI" id="CHEBI:59789"/>
    </ligand>
</feature>
<reference evidence="9 10" key="1">
    <citation type="submission" date="2018-10" db="EMBL/GenBank/DDBJ databases">
        <title>Iterative Subtractive Binning of Freshwater Chronoseries Metagenomes Recovers Nearly Complete Genomes from over Four Hundred Novel Species.</title>
        <authorList>
            <person name="Rodriguez-R L.M."/>
            <person name="Tsementzi D."/>
            <person name="Luo C."/>
            <person name="Konstantinidis K.T."/>
        </authorList>
    </citation>
    <scope>NUCLEOTIDE SEQUENCE [LARGE SCALE GENOMIC DNA]</scope>
    <source>
        <strain evidence="9">WB7_2B_003</strain>
        <strain evidence="7">WB8_1A_003</strain>
        <strain evidence="8">WB8_2A_004</strain>
    </source>
</reference>
<keyword evidence="1 6" id="KW-0474">Menaquinone biosynthesis</keyword>
<dbReference type="EMBL" id="RGOB01000001">
    <property type="protein sequence ID" value="NCU52699.1"/>
    <property type="molecule type" value="Genomic_DNA"/>
</dbReference>
<protein>
    <recommendedName>
        <fullName evidence="6">Ubiquinone/menaquinone biosynthesis C-methyltransferase UbiE</fullName>
        <ecNumber evidence="6">2.1.1.163</ecNumber>
        <ecNumber evidence="6">2.1.1.201</ecNumber>
    </recommendedName>
    <alternativeName>
        <fullName evidence="6">2-methoxy-6-polyprenyl-1,4-benzoquinol methylase</fullName>
    </alternativeName>
    <alternativeName>
        <fullName evidence="6">Demethylmenaquinone methyltransferase</fullName>
    </alternativeName>
</protein>
<dbReference type="PANTHER" id="PTHR43591:SF24">
    <property type="entry name" value="2-METHOXY-6-POLYPRENYL-1,4-BENZOQUINOL METHYLASE, MITOCHONDRIAL"/>
    <property type="match status" value="1"/>
</dbReference>
<comment type="similarity">
    <text evidence="6">Belongs to the class I-like SAM-binding methyltransferase superfamily. MenG/UbiE family.</text>
</comment>
<feature type="binding site" evidence="6">
    <location>
        <position position="127"/>
    </location>
    <ligand>
        <name>S-adenosyl-L-methionine</name>
        <dbReference type="ChEBI" id="CHEBI:59789"/>
    </ligand>
</feature>
<comment type="function">
    <text evidence="6">Methyltransferase required for the conversion of demethylmenaquinol (DMKH2) to menaquinol (MKH2) and the conversion of 2-polyprenyl-6-methoxy-1,4-benzoquinol (DDMQH2) to 2-polyprenyl-3-methyl-6-methoxy-1,4-benzoquinol (DMQH2).</text>
</comment>